<dbReference type="KEGG" id="sgu:SGLAU_33130"/>
<dbReference type="Pfam" id="PF13032">
    <property type="entry name" value="RNaseH_pPIWI_RE"/>
    <property type="match status" value="1"/>
</dbReference>
<feature type="compositionally biased region" description="Acidic residues" evidence="1">
    <location>
        <begin position="897"/>
        <end position="906"/>
    </location>
</feature>
<feature type="domain" description="pPIWI-RE RNaseH" evidence="2">
    <location>
        <begin position="590"/>
        <end position="889"/>
    </location>
</feature>
<name>A0A089XGY6_STRGA</name>
<proteinExistence type="predicted"/>
<feature type="region of interest" description="Disordered" evidence="1">
    <location>
        <begin position="885"/>
        <end position="918"/>
    </location>
</feature>
<feature type="region of interest" description="Disordered" evidence="1">
    <location>
        <begin position="129"/>
        <end position="148"/>
    </location>
</feature>
<evidence type="ECO:0000313" key="3">
    <source>
        <dbReference type="EMBL" id="AIS02554.1"/>
    </source>
</evidence>
<protein>
    <recommendedName>
        <fullName evidence="2">pPIWI-RE RNaseH domain-containing protein</fullName>
    </recommendedName>
</protein>
<dbReference type="HOGENOM" id="CLU_010548_0_0_11"/>
<keyword evidence="3" id="KW-0614">Plasmid</keyword>
<gene>
    <name evidence="3" type="ORF">SGLAU_33130</name>
</gene>
<dbReference type="InterPro" id="IPR024996">
    <property type="entry name" value="RNaseH_pPIWI_RE"/>
</dbReference>
<dbReference type="Proteomes" id="UP000029482">
    <property type="component" value="Plasmid pSglau1"/>
</dbReference>
<dbReference type="eggNOG" id="ENOG5033PH1">
    <property type="taxonomic scope" value="Bacteria"/>
</dbReference>
<accession>A0A089XGY6</accession>
<reference evidence="4" key="1">
    <citation type="journal article" date="2015" name="J. Biotechnol.">
        <title>Complete genome sequence of the actinobacterium Streptomyces glaucescens GLA.O (DSM 40922) consisting of a linear chromosome and one linear plasmid.</title>
        <authorList>
            <person name="Ortseifen V."/>
            <person name="Winkler A."/>
            <person name="Albersmeier A."/>
            <person name="Wendler S."/>
            <person name="Puhler A."/>
            <person name="Kalinowski J."/>
            <person name="Ruckert C."/>
        </authorList>
    </citation>
    <scope>NUCLEOTIDE SEQUENCE [LARGE SCALE GENOMIC DNA]</scope>
    <source>
        <strain evidence="4">DSM 40922 / GLA O</strain>
        <plasmid evidence="4">pSglau1</plasmid>
    </source>
</reference>
<sequence length="918" mass="99798">MSRPLDSVARKQARLLQFRTAPADLGEVIAYRPDAPVMDLAMELSREYKRNVGTGLDVQPPYRALECVLRAAAGTWARWQWNDGCYELLCAAPISAEDRRDVFRYWAEAVVPGPDGRRIGEQLAELLARAEPRSADRPPPPSAGKRSRGWWPGELARWRLAEELAALEWPRNDGAPVRFALCTDGRLAAIGHELPAEPDRKGTVRHLLPRITIGTAASGHSRRHALTVNATTTLLATSWKGVATVLLANPDQPLVVAAATDGPPWKRRLNVPVVAASRRLAALPRLSANVPPFPEHLADGALADTAPGPVWAVAPASVRTPGLGRGHGMEFFRRLEQAIDTRCEKYSHRSPVFIEVPGIKVPPTESGSRVSGPIPLERIPTALDAAGVGTLLVPVLWSTDEVRARVKAAIAAQWGPGEDWKAVEGVAEPAAGGRIEVVFLHDKAGALGHGPRTSAERERDLAQILAPYIREDTLVAAICETDWDPERWYLSVEAREKAEAEDGKWPSKQALARLAATSQYIKQAPPPVPTHTREGKPYNEKYRAKKVASRQSGLDSSTANVLREILSGVGATDHRLGAAFGKLPLENWWHIGIHVRRHAQRRTPGKRRTTEPAPITATLTAMRPTGGKDDPWQIWAYSPQAGRWQPHSPATTALHATDLAWDVSGYRPAADETLQARAAADIVEQALIASRTQLPAPAPAVLYVDGDTAEYIWVGLTDEALGQDPPPGMPRPASWLPGHSLPRTQRPLATVRVIGDLERIGRPTGAHMRTSDGTWRATDTTNSLFQLATDDGTLTYPDLLLVNVPRTWAAGPSGRFGKDETRFESSSQNKNGYAHTATRFTVITQSPDADCDLIGAAAAVLTNQGITSDVRQSTPTPLHLARRMDSTHPYYRRTAESAEDAPDAAEDGNTAQAETTSL</sequence>
<dbReference type="EMBL" id="CP009439">
    <property type="protein sequence ID" value="AIS02554.1"/>
    <property type="molecule type" value="Genomic_DNA"/>
</dbReference>
<evidence type="ECO:0000256" key="1">
    <source>
        <dbReference type="SAM" id="MobiDB-lite"/>
    </source>
</evidence>
<keyword evidence="4" id="KW-1185">Reference proteome</keyword>
<geneLocation type="plasmid" evidence="3 4">
    <name>pSglau1</name>
</geneLocation>
<evidence type="ECO:0000313" key="4">
    <source>
        <dbReference type="Proteomes" id="UP000029482"/>
    </source>
</evidence>
<dbReference type="RefSeq" id="WP_043507550.1">
    <property type="nucleotide sequence ID" value="NZ_CP009439.1"/>
</dbReference>
<evidence type="ECO:0000259" key="2">
    <source>
        <dbReference type="Pfam" id="PF13032"/>
    </source>
</evidence>
<feature type="compositionally biased region" description="Polar residues" evidence="1">
    <location>
        <begin position="909"/>
        <end position="918"/>
    </location>
</feature>
<dbReference type="AlphaFoldDB" id="A0A089XGY6"/>
<organism evidence="3 4">
    <name type="scientific">Streptomyces glaucescens</name>
    <dbReference type="NCBI Taxonomy" id="1907"/>
    <lineage>
        <taxon>Bacteria</taxon>
        <taxon>Bacillati</taxon>
        <taxon>Actinomycetota</taxon>
        <taxon>Actinomycetes</taxon>
        <taxon>Kitasatosporales</taxon>
        <taxon>Streptomycetaceae</taxon>
        <taxon>Streptomyces</taxon>
    </lineage>
</organism>
<dbReference type="OrthoDB" id="4561883at2"/>